<sequence>MLVIWRICRRKYAATAFGGEGARIAGGRWNRKGTRIAYCGGSLALAALEMLVHVDVNQLPVDLVCLRAVVPDDVGIEPVDVAKLPRHWRATPAPDVLQDVGTDWVARGSSAVLAVPSAIIPAEMNYLVNPAHPDFGRIAVGLPEPFAFDPRLRQPPASPSTPPRVIKMRTPKRPRNTQKPKKRQ</sequence>
<name>A0ABZ2KG57_9BACT</name>
<dbReference type="Pfam" id="PF08808">
    <property type="entry name" value="RES"/>
    <property type="match status" value="1"/>
</dbReference>
<evidence type="ECO:0000259" key="2">
    <source>
        <dbReference type="SMART" id="SM00953"/>
    </source>
</evidence>
<dbReference type="InterPro" id="IPR014914">
    <property type="entry name" value="RES_dom"/>
</dbReference>
<evidence type="ECO:0000313" key="4">
    <source>
        <dbReference type="Proteomes" id="UP001379533"/>
    </source>
</evidence>
<feature type="region of interest" description="Disordered" evidence="1">
    <location>
        <begin position="149"/>
        <end position="184"/>
    </location>
</feature>
<reference evidence="3 4" key="1">
    <citation type="submission" date="2021-12" db="EMBL/GenBank/DDBJ databases">
        <title>Discovery of the Pendulisporaceae a myxobacterial family with distinct sporulation behavior and unique specialized metabolism.</title>
        <authorList>
            <person name="Garcia R."/>
            <person name="Popoff A."/>
            <person name="Bader C.D."/>
            <person name="Loehr J."/>
            <person name="Walesch S."/>
            <person name="Walt C."/>
            <person name="Boldt J."/>
            <person name="Bunk B."/>
            <person name="Haeckl F.J.F.P.J."/>
            <person name="Gunesch A.P."/>
            <person name="Birkelbach J."/>
            <person name="Nuebel U."/>
            <person name="Pietschmann T."/>
            <person name="Bach T."/>
            <person name="Mueller R."/>
        </authorList>
    </citation>
    <scope>NUCLEOTIDE SEQUENCE [LARGE SCALE GENOMIC DNA]</scope>
    <source>
        <strain evidence="3 4">MSr12523</strain>
    </source>
</reference>
<accession>A0ABZ2KG57</accession>
<gene>
    <name evidence="3" type="ORF">LZC95_04325</name>
</gene>
<evidence type="ECO:0000313" key="3">
    <source>
        <dbReference type="EMBL" id="WXA96065.1"/>
    </source>
</evidence>
<protein>
    <submittedName>
        <fullName evidence="3">RES family NAD+ phosphorylase</fullName>
    </submittedName>
</protein>
<feature type="compositionally biased region" description="Basic residues" evidence="1">
    <location>
        <begin position="166"/>
        <end position="184"/>
    </location>
</feature>
<organism evidence="3 4">
    <name type="scientific">Pendulispora brunnea</name>
    <dbReference type="NCBI Taxonomy" id="2905690"/>
    <lineage>
        <taxon>Bacteria</taxon>
        <taxon>Pseudomonadati</taxon>
        <taxon>Myxococcota</taxon>
        <taxon>Myxococcia</taxon>
        <taxon>Myxococcales</taxon>
        <taxon>Sorangiineae</taxon>
        <taxon>Pendulisporaceae</taxon>
        <taxon>Pendulispora</taxon>
    </lineage>
</organism>
<feature type="domain" description="RES" evidence="2">
    <location>
        <begin position="16"/>
        <end position="142"/>
    </location>
</feature>
<keyword evidence="4" id="KW-1185">Reference proteome</keyword>
<dbReference type="Proteomes" id="UP001379533">
    <property type="component" value="Chromosome"/>
</dbReference>
<dbReference type="SMART" id="SM00953">
    <property type="entry name" value="RES"/>
    <property type="match status" value="1"/>
</dbReference>
<dbReference type="RefSeq" id="WP_394846678.1">
    <property type="nucleotide sequence ID" value="NZ_CP089982.1"/>
</dbReference>
<dbReference type="EMBL" id="CP089982">
    <property type="protein sequence ID" value="WXA96065.1"/>
    <property type="molecule type" value="Genomic_DNA"/>
</dbReference>
<proteinExistence type="predicted"/>
<evidence type="ECO:0000256" key="1">
    <source>
        <dbReference type="SAM" id="MobiDB-lite"/>
    </source>
</evidence>